<dbReference type="STRING" id="1661398.A0A482WCK0"/>
<evidence type="ECO:0000313" key="3">
    <source>
        <dbReference type="Proteomes" id="UP000292052"/>
    </source>
</evidence>
<dbReference type="Gene3D" id="2.130.10.10">
    <property type="entry name" value="YVTN repeat-like/Quinoprotein amine dehydrogenase"/>
    <property type="match status" value="1"/>
</dbReference>
<dbReference type="SMART" id="SM00320">
    <property type="entry name" value="WD40"/>
    <property type="match status" value="5"/>
</dbReference>
<organism evidence="2 3">
    <name type="scientific">Asbolus verrucosus</name>
    <name type="common">Desert ironclad beetle</name>
    <dbReference type="NCBI Taxonomy" id="1661398"/>
    <lineage>
        <taxon>Eukaryota</taxon>
        <taxon>Metazoa</taxon>
        <taxon>Ecdysozoa</taxon>
        <taxon>Arthropoda</taxon>
        <taxon>Hexapoda</taxon>
        <taxon>Insecta</taxon>
        <taxon>Pterygota</taxon>
        <taxon>Neoptera</taxon>
        <taxon>Endopterygota</taxon>
        <taxon>Coleoptera</taxon>
        <taxon>Polyphaga</taxon>
        <taxon>Cucujiformia</taxon>
        <taxon>Tenebrionidae</taxon>
        <taxon>Pimeliinae</taxon>
        <taxon>Asbolus</taxon>
    </lineage>
</organism>
<accession>A0A482WCK0</accession>
<protein>
    <submittedName>
        <fullName evidence="2">WD repeat-containing protein mio-B</fullName>
    </submittedName>
</protein>
<dbReference type="SUPFAM" id="SSF50978">
    <property type="entry name" value="WD40 repeat-like"/>
    <property type="match status" value="1"/>
</dbReference>
<dbReference type="Pfam" id="PF21720">
    <property type="entry name" value="MIOS_WD40"/>
    <property type="match status" value="1"/>
</dbReference>
<feature type="domain" description="MIOS-like alpha-solenoid" evidence="1">
    <location>
        <begin position="385"/>
        <end position="624"/>
    </location>
</feature>
<name>A0A482WCK0_ASBVE</name>
<dbReference type="AlphaFoldDB" id="A0A482WCK0"/>
<sequence length="751" mass="85294">MTSKLEIQWSPITNKFITWGSEICLYEVHHHRNNVPQSIKLSSTTSANLLATNTNHHYVKCLDIYPKSDTDLLLAVGLSNGRISLSTFGPTEYDALGLTGKELVPRHARQCNAVCWNTIEANLVAAGLDKYRSDNSVLIWDITRSSQNNDSNNSGRLAVNTMAPAVELAKPIAEFGVSETAHSMAWFSTNSKIIAVGMNLKNIKFVDIRDPNKITNSTLTKAVFGVCMDPNDDRHLASFFENNIYVWDTRNFEKPILTLHHNKPVMKLAWCPTKYNLLGALQKESSVINLYDIQHTVIGNEEVEPSVLERDVAPGSPHNIMSFSWHNSDENRFLTIALSGTITDYTVFDRITLNWAPTSNVVWTYGRKTMKYISDHPLQDISTKMKQRALAGYGLKGEIYKNGEMVDNEMLANVWNWLFLSRKLVEEGLLNGTQCKHPGVQAVLKIDPSNSKSDHYSLLWSDLGNTNCHGVLSQKLAPQTCDWLVFRHEDRDKALHLCSWHFERDSNLLTIFLEQLEKEHAYTRAAAIAVFNLKIRLAIEILSRTPENLSYGLGLNVVAMALAGFSDDKNSVWKQFCSTAKQKLSDPYLKVIFSFLTAENFNYESVLNENGITVDDRVAFACMFLPDNRLHDYLKKLSDKLIEEGNLDGLLLTGTNHDGIRLLQKYLDVTGDIQSTALIAVRAFPVEMFAEIIKDWISSYRNLLDTWQLWNERAHFDIMLSTYWPADKAPQQVYRTFRVSCDRMLLQMLFR</sequence>
<evidence type="ECO:0000313" key="2">
    <source>
        <dbReference type="EMBL" id="RZC42359.1"/>
    </source>
</evidence>
<keyword evidence="3" id="KW-1185">Reference proteome</keyword>
<dbReference type="GO" id="GO:0005737">
    <property type="term" value="C:cytoplasm"/>
    <property type="evidence" value="ECO:0007669"/>
    <property type="project" value="TreeGrafter"/>
</dbReference>
<proteinExistence type="predicted"/>
<dbReference type="GO" id="GO:1904263">
    <property type="term" value="P:positive regulation of TORC1 signaling"/>
    <property type="evidence" value="ECO:0007669"/>
    <property type="project" value="TreeGrafter"/>
</dbReference>
<dbReference type="GO" id="GO:0034198">
    <property type="term" value="P:cellular response to amino acid starvation"/>
    <property type="evidence" value="ECO:0007669"/>
    <property type="project" value="TreeGrafter"/>
</dbReference>
<reference evidence="2 3" key="1">
    <citation type="submission" date="2017-03" db="EMBL/GenBank/DDBJ databases">
        <title>Genome of the blue death feigning beetle - Asbolus verrucosus.</title>
        <authorList>
            <person name="Rider S.D."/>
        </authorList>
    </citation>
    <scope>NUCLEOTIDE SEQUENCE [LARGE SCALE GENOMIC DNA]</scope>
    <source>
        <strain evidence="2">Butters</strain>
        <tissue evidence="2">Head and leg muscle</tissue>
    </source>
</reference>
<dbReference type="InterPro" id="IPR001680">
    <property type="entry name" value="WD40_rpt"/>
</dbReference>
<dbReference type="Pfam" id="PF21719">
    <property type="entry name" value="MIOS_a-sol"/>
    <property type="match status" value="1"/>
</dbReference>
<evidence type="ECO:0000259" key="1">
    <source>
        <dbReference type="Pfam" id="PF21719"/>
    </source>
</evidence>
<comment type="caution">
    <text evidence="2">The sequence shown here is derived from an EMBL/GenBank/DDBJ whole genome shotgun (WGS) entry which is preliminary data.</text>
</comment>
<dbReference type="Proteomes" id="UP000292052">
    <property type="component" value="Unassembled WGS sequence"/>
</dbReference>
<dbReference type="EMBL" id="QDEB01008563">
    <property type="protein sequence ID" value="RZC42359.1"/>
    <property type="molecule type" value="Genomic_DNA"/>
</dbReference>
<dbReference type="InterPro" id="IPR036322">
    <property type="entry name" value="WD40_repeat_dom_sf"/>
</dbReference>
<dbReference type="PANTHER" id="PTHR16453:SF9">
    <property type="entry name" value="GATOR COMPLEX PROTEIN MIOS"/>
    <property type="match status" value="1"/>
</dbReference>
<dbReference type="InterPro" id="IPR037593">
    <property type="entry name" value="MIOS/Sea4"/>
</dbReference>
<dbReference type="InterPro" id="IPR015943">
    <property type="entry name" value="WD40/YVTN_repeat-like_dom_sf"/>
</dbReference>
<dbReference type="InterPro" id="IPR049092">
    <property type="entry name" value="MIOS_a-sol"/>
</dbReference>
<dbReference type="OrthoDB" id="341486at2759"/>
<gene>
    <name evidence="2" type="ORF">BDFB_006109</name>
</gene>
<dbReference type="PANTHER" id="PTHR16453">
    <property type="entry name" value="WD40 DOMAIN-CONTAINING PROTEIN MIO FAMILY MEMBER"/>
    <property type="match status" value="1"/>
</dbReference>